<feature type="repeat" description="WD" evidence="3">
    <location>
        <begin position="618"/>
        <end position="661"/>
    </location>
</feature>
<dbReference type="PANTHER" id="PTHR22847:SF637">
    <property type="entry name" value="WD REPEAT DOMAIN 5B"/>
    <property type="match status" value="1"/>
</dbReference>
<feature type="repeat" description="WD" evidence="3">
    <location>
        <begin position="417"/>
        <end position="458"/>
    </location>
</feature>
<dbReference type="SUPFAM" id="SSF50969">
    <property type="entry name" value="YVTN repeat-like/Quinoprotein amine dehydrogenase"/>
    <property type="match status" value="1"/>
</dbReference>
<dbReference type="AlphaFoldDB" id="A0A397ECV3"/>
<dbReference type="Pfam" id="PF00400">
    <property type="entry name" value="WD40"/>
    <property type="match status" value="11"/>
</dbReference>
<reference evidence="5 6" key="1">
    <citation type="submission" date="2018-08" db="EMBL/GenBank/DDBJ databases">
        <title>Aphanomyces genome sequencing and annotation.</title>
        <authorList>
            <person name="Minardi D."/>
            <person name="Oidtmann B."/>
            <person name="Van Der Giezen M."/>
            <person name="Studholme D.J."/>
        </authorList>
    </citation>
    <scope>NUCLEOTIDE SEQUENCE [LARGE SCALE GENOMIC DNA]</scope>
    <source>
        <strain evidence="5 6">197901</strain>
    </source>
</reference>
<organism evidence="5 6">
    <name type="scientific">Aphanomyces astaci</name>
    <name type="common">Crayfish plague agent</name>
    <dbReference type="NCBI Taxonomy" id="112090"/>
    <lineage>
        <taxon>Eukaryota</taxon>
        <taxon>Sar</taxon>
        <taxon>Stramenopiles</taxon>
        <taxon>Oomycota</taxon>
        <taxon>Saprolegniomycetes</taxon>
        <taxon>Saprolegniales</taxon>
        <taxon>Verrucalvaceae</taxon>
        <taxon>Aphanomyces</taxon>
    </lineage>
</organism>
<dbReference type="InterPro" id="IPR015943">
    <property type="entry name" value="WD40/YVTN_repeat-like_dom_sf"/>
</dbReference>
<dbReference type="Proteomes" id="UP000266196">
    <property type="component" value="Unassembled WGS sequence"/>
</dbReference>
<dbReference type="InterPro" id="IPR036322">
    <property type="entry name" value="WD40_repeat_dom_sf"/>
</dbReference>
<dbReference type="InterPro" id="IPR020472">
    <property type="entry name" value="WD40_PAC1"/>
</dbReference>
<keyword evidence="1 3" id="KW-0853">WD repeat</keyword>
<dbReference type="CDD" id="cd00200">
    <property type="entry name" value="WD40"/>
    <property type="match status" value="1"/>
</dbReference>
<dbReference type="InterPro" id="IPR019775">
    <property type="entry name" value="WD40_repeat_CS"/>
</dbReference>
<dbReference type="PROSITE" id="PS00678">
    <property type="entry name" value="WD_REPEATS_1"/>
    <property type="match status" value="2"/>
</dbReference>
<evidence type="ECO:0000256" key="1">
    <source>
        <dbReference type="ARBA" id="ARBA00022574"/>
    </source>
</evidence>
<dbReference type="PROSITE" id="PS50082">
    <property type="entry name" value="WD_REPEATS_2"/>
    <property type="match status" value="5"/>
</dbReference>
<feature type="repeat" description="WD" evidence="3">
    <location>
        <begin position="159"/>
        <end position="194"/>
    </location>
</feature>
<dbReference type="EMBL" id="QUTE01023335">
    <property type="protein sequence ID" value="RHY80609.1"/>
    <property type="molecule type" value="Genomic_DNA"/>
</dbReference>
<dbReference type="VEuPathDB" id="FungiDB:H257_04215"/>
<feature type="repeat" description="WD" evidence="3">
    <location>
        <begin position="504"/>
        <end position="545"/>
    </location>
</feature>
<evidence type="ECO:0000313" key="6">
    <source>
        <dbReference type="Proteomes" id="UP000266196"/>
    </source>
</evidence>
<dbReference type="GO" id="GO:1990234">
    <property type="term" value="C:transferase complex"/>
    <property type="evidence" value="ECO:0007669"/>
    <property type="project" value="UniProtKB-ARBA"/>
</dbReference>
<accession>A0A397ECV3</accession>
<feature type="region of interest" description="Disordered" evidence="4">
    <location>
        <begin position="794"/>
        <end position="817"/>
    </location>
</feature>
<evidence type="ECO:0000313" key="5">
    <source>
        <dbReference type="EMBL" id="RHY80609.1"/>
    </source>
</evidence>
<dbReference type="PROSITE" id="PS50294">
    <property type="entry name" value="WD_REPEATS_REGION"/>
    <property type="match status" value="5"/>
</dbReference>
<sequence length="817" mass="88475">MTDLYVNDTSRVCSQPVQVVGVARESALAWSANGNRLAFVSGNSAIFIARLDNQGTNGVVLEKVIPLFKKDVHALLFFPDNEDMLVVVGHEGISTVDVSAGDIVFRVRPGKENNHESDVTCATWLYGGSLLATGSKDANIKVWIRDATQTNEWTCLETITGHKAPLMALEFNLFTNSLFSSGRDSSVKHWDVRSLHPSSIAKRRDDGSIACPILSSMDGHQGDVIALTASSNGKHLFSGARDNRYCTQKCLDHSMTLRVSIKVWHVGQHRELRTIKGHAGDVRRMILMANDEYMYSASVDGTVRLVKLLQIDGDDDRILSAEDLERDREVADKLALEEILGLGNKALASAGNGPSGVAAGALGLETDQVLASISAHDQNVFRMEVNPVKPLMATAGNHEIHIWDISNLAKPVRINEFVGHTNGVTQLNLVHDDQHLISGSLDGRIHLYNVDTLHRESKLDVIGAVGATVLTPDNRVLFCSGNDYDIRGYWTHDNVLVSQCVVELTGHCGKVYCLAISPDGSTLVSGAHDYSLCVWSLNSFTQTYQGANAPLLAGEEEVKSLTPSKRVESPHEGHVFDLAFSSPASGGEHPRLASCGNDHSIKIWRLNGRSLSEVVHLRDAHASAVSCLAWGRLASSSLLFSGGWDQTVKVWDLSNESRAPSGPVGTLQGHKGSVYFTLLAVIDMYGGFTVGRLSKLRVSNDGSVLVSTSADGVAMLWQATAPFQLLCTYVGTDDGGISSLAMGQSIFATGYDDGMIKVWPLMATNGAVPNDYADLFLTQEDVARVAEENEAKEKHLAKTQQRKKSGFLPNAKAPQLL</sequence>
<feature type="repeat" description="WD" evidence="3">
    <location>
        <begin position="112"/>
        <end position="143"/>
    </location>
</feature>
<dbReference type="InterPro" id="IPR011044">
    <property type="entry name" value="Quino_amine_DH_bsu"/>
</dbReference>
<gene>
    <name evidence="5" type="ORF">DYB31_005626</name>
</gene>
<evidence type="ECO:0000256" key="4">
    <source>
        <dbReference type="SAM" id="MobiDB-lite"/>
    </source>
</evidence>
<keyword evidence="2" id="KW-0677">Repeat</keyword>
<dbReference type="SUPFAM" id="SSF50978">
    <property type="entry name" value="WD40 repeat-like"/>
    <property type="match status" value="2"/>
</dbReference>
<protein>
    <submittedName>
        <fullName evidence="5">Uncharacterized protein</fullName>
    </submittedName>
</protein>
<proteinExistence type="predicted"/>
<dbReference type="PRINTS" id="PR00320">
    <property type="entry name" value="GPROTEINBRPT"/>
</dbReference>
<dbReference type="InterPro" id="IPR001680">
    <property type="entry name" value="WD40_rpt"/>
</dbReference>
<dbReference type="SMART" id="SM00320">
    <property type="entry name" value="WD40"/>
    <property type="match status" value="13"/>
</dbReference>
<evidence type="ECO:0000256" key="3">
    <source>
        <dbReference type="PROSITE-ProRule" id="PRU00221"/>
    </source>
</evidence>
<name>A0A397ECV3_APHAT</name>
<dbReference type="Gene3D" id="2.130.10.10">
    <property type="entry name" value="YVTN repeat-like/Quinoprotein amine dehydrogenase"/>
    <property type="match status" value="5"/>
</dbReference>
<comment type="caution">
    <text evidence="5">The sequence shown here is derived from an EMBL/GenBank/DDBJ whole genome shotgun (WGS) entry which is preliminary data.</text>
</comment>
<evidence type="ECO:0000256" key="2">
    <source>
        <dbReference type="ARBA" id="ARBA00022737"/>
    </source>
</evidence>
<dbReference type="PANTHER" id="PTHR22847">
    <property type="entry name" value="WD40 REPEAT PROTEIN"/>
    <property type="match status" value="1"/>
</dbReference>